<dbReference type="STRING" id="530564.Psta_2131"/>
<protein>
    <submittedName>
        <fullName evidence="3">von Willebrand factor type A</fullName>
    </submittedName>
</protein>
<dbReference type="HOGENOM" id="CLU_026368_0_0_0"/>
<keyword evidence="1" id="KW-1133">Transmembrane helix</keyword>
<dbReference type="InterPro" id="IPR036465">
    <property type="entry name" value="vWFA_dom_sf"/>
</dbReference>
<accession>D2R1T6</accession>
<feature type="transmembrane region" description="Helical" evidence="1">
    <location>
        <begin position="18"/>
        <end position="37"/>
    </location>
</feature>
<dbReference type="SMART" id="SM00327">
    <property type="entry name" value="VWA"/>
    <property type="match status" value="1"/>
</dbReference>
<dbReference type="InterPro" id="IPR024163">
    <property type="entry name" value="Aerotolerance_reg_N"/>
</dbReference>
<proteinExistence type="predicted"/>
<dbReference type="Gene3D" id="3.40.50.410">
    <property type="entry name" value="von Willebrand factor, type A domain"/>
    <property type="match status" value="1"/>
</dbReference>
<evidence type="ECO:0000256" key="1">
    <source>
        <dbReference type="SAM" id="Phobius"/>
    </source>
</evidence>
<dbReference type="PROSITE" id="PS50234">
    <property type="entry name" value="VWFA"/>
    <property type="match status" value="1"/>
</dbReference>
<dbReference type="PANTHER" id="PTHR37464">
    <property type="entry name" value="BLL2463 PROTEIN"/>
    <property type="match status" value="1"/>
</dbReference>
<feature type="domain" description="VWFA" evidence="2">
    <location>
        <begin position="102"/>
        <end position="297"/>
    </location>
</feature>
<dbReference type="Proteomes" id="UP000001887">
    <property type="component" value="Chromosome"/>
</dbReference>
<dbReference type="InterPro" id="IPR002035">
    <property type="entry name" value="VWF_A"/>
</dbReference>
<dbReference type="Pfam" id="PF07584">
    <property type="entry name" value="BatA"/>
    <property type="match status" value="1"/>
</dbReference>
<evidence type="ECO:0000259" key="2">
    <source>
        <dbReference type="PROSITE" id="PS50234"/>
    </source>
</evidence>
<dbReference type="Pfam" id="PF13519">
    <property type="entry name" value="VWA_2"/>
    <property type="match status" value="1"/>
</dbReference>
<keyword evidence="1" id="KW-0472">Membrane</keyword>
<organism evidence="3 4">
    <name type="scientific">Pirellula staleyi (strain ATCC 27377 / DSM 6068 / ICPB 4128)</name>
    <name type="common">Pirella staleyi</name>
    <dbReference type="NCBI Taxonomy" id="530564"/>
    <lineage>
        <taxon>Bacteria</taxon>
        <taxon>Pseudomonadati</taxon>
        <taxon>Planctomycetota</taxon>
        <taxon>Planctomycetia</taxon>
        <taxon>Pirellulales</taxon>
        <taxon>Pirellulaceae</taxon>
        <taxon>Pirellula</taxon>
    </lineage>
</organism>
<dbReference type="CDD" id="cd00198">
    <property type="entry name" value="vWFA"/>
    <property type="match status" value="1"/>
</dbReference>
<name>D2R1T6_PIRSD</name>
<sequence>MLRFHLLIADFFINTLSFWQWGVIALVPPLILALYFLKLRRQPLAVPSTYLWAKAIEDLHVNSLWQRLRQNILLLLQLLLVLLLIFSLLRPGWQGTELLRNRFVFLVDTSASMSASDVSPTRLDDAKRQAIALIRQMKSGDVAMLISFSDTAKIEQSFTDNRRLLEQKVQLIEQTNRLSDLSEALRAASGLANPGQSSDPDNPDDTQVADELPAELFIFSDGGFATIPNFRLGNLEPRYQKIATDNIKNVAVAAFSTEGNPEKPGEVQAFGRLENYGSEEVTAEVSLYLEDALLDAKSITIAPRSTDTKAAGSTGVDFTLGELESGVLKLEVNVKDQLPLDNRAYAVVNLPRQAKVLLVTPGNDPLMLALATDEAMKLATVATIDPEKLTTQTVKEQLTSGAYDLVIFDQCVPTEMPAASTLFIGRLPPTPEWKAGTKGLPVIADVDQVHPLTQLVQMSNVNIFEAFAIEASPPGSTKLIDSDLGSLYVVGPRGGYEDAAISFDIYSQGKDGITVNTNWPIRRSFPVFVMNAVKYLGGVRTSLATPNVKPGFPAVLRSDVPVKSLLVESPRGDQVEVLREVTSNYVFTRVDELGVYKVREGSGQKVKQQFAANLFDSRESDLTPADKLEIGHEEVKATVARQVARKELWKWLLVAAIVVLVFEWYVYNRRVYL</sequence>
<dbReference type="OrthoDB" id="5289914at2"/>
<reference evidence="3 4" key="1">
    <citation type="journal article" date="2009" name="Stand. Genomic Sci.">
        <title>Complete genome sequence of Pirellula staleyi type strain (ATCC 27377).</title>
        <authorList>
            <person name="Clum A."/>
            <person name="Tindall B.J."/>
            <person name="Sikorski J."/>
            <person name="Ivanova N."/>
            <person name="Mavrommatis K."/>
            <person name="Lucas S."/>
            <person name="Glavina del Rio T."/>
            <person name="Nolan M."/>
            <person name="Chen F."/>
            <person name="Tice H."/>
            <person name="Pitluck S."/>
            <person name="Cheng J.F."/>
            <person name="Chertkov O."/>
            <person name="Brettin T."/>
            <person name="Han C."/>
            <person name="Detter J.C."/>
            <person name="Kuske C."/>
            <person name="Bruce D."/>
            <person name="Goodwin L."/>
            <person name="Ovchinikova G."/>
            <person name="Pati A."/>
            <person name="Mikhailova N."/>
            <person name="Chen A."/>
            <person name="Palaniappan K."/>
            <person name="Land M."/>
            <person name="Hauser L."/>
            <person name="Chang Y.J."/>
            <person name="Jeffries C.D."/>
            <person name="Chain P."/>
            <person name="Rohde M."/>
            <person name="Goker M."/>
            <person name="Bristow J."/>
            <person name="Eisen J.A."/>
            <person name="Markowitz V."/>
            <person name="Hugenholtz P."/>
            <person name="Kyrpides N.C."/>
            <person name="Klenk H.P."/>
            <person name="Lapidus A."/>
        </authorList>
    </citation>
    <scope>NUCLEOTIDE SEQUENCE [LARGE SCALE GENOMIC DNA]</scope>
    <source>
        <strain evidence="4">ATCC 27377 / DSM 6068 / ICPB 4128</strain>
    </source>
</reference>
<dbReference type="SUPFAM" id="SSF53300">
    <property type="entry name" value="vWA-like"/>
    <property type="match status" value="1"/>
</dbReference>
<feature type="transmembrane region" description="Helical" evidence="1">
    <location>
        <begin position="72"/>
        <end position="93"/>
    </location>
</feature>
<keyword evidence="4" id="KW-1185">Reference proteome</keyword>
<evidence type="ECO:0000313" key="4">
    <source>
        <dbReference type="Proteomes" id="UP000001887"/>
    </source>
</evidence>
<dbReference type="KEGG" id="psl:Psta_2131"/>
<gene>
    <name evidence="3" type="ordered locus">Psta_2131</name>
</gene>
<dbReference type="AlphaFoldDB" id="D2R1T6"/>
<dbReference type="EMBL" id="CP001848">
    <property type="protein sequence ID" value="ADB16805.1"/>
    <property type="molecule type" value="Genomic_DNA"/>
</dbReference>
<evidence type="ECO:0000313" key="3">
    <source>
        <dbReference type="EMBL" id="ADB16805.1"/>
    </source>
</evidence>
<dbReference type="eggNOG" id="COG2304">
    <property type="taxonomic scope" value="Bacteria"/>
</dbReference>
<keyword evidence="1" id="KW-0812">Transmembrane</keyword>
<dbReference type="PANTHER" id="PTHR37464:SF1">
    <property type="entry name" value="BLL2463 PROTEIN"/>
    <property type="match status" value="1"/>
</dbReference>
<feature type="transmembrane region" description="Helical" evidence="1">
    <location>
        <begin position="648"/>
        <end position="667"/>
    </location>
</feature>